<dbReference type="Proteomes" id="UP000474967">
    <property type="component" value="Unassembled WGS sequence"/>
</dbReference>
<comment type="caution">
    <text evidence="3">The sequence shown here is derived from an EMBL/GenBank/DDBJ whole genome shotgun (WGS) entry which is preliminary data.</text>
</comment>
<proteinExistence type="predicted"/>
<dbReference type="PANTHER" id="PTHR33164">
    <property type="entry name" value="TRANSCRIPTIONAL REGULATOR, MARR FAMILY"/>
    <property type="match status" value="1"/>
</dbReference>
<dbReference type="InterPro" id="IPR036390">
    <property type="entry name" value="WH_DNA-bd_sf"/>
</dbReference>
<dbReference type="SMART" id="SM00347">
    <property type="entry name" value="HTH_MARR"/>
    <property type="match status" value="1"/>
</dbReference>
<organism evidence="3 4">
    <name type="scientific">Leifsonia tongyongensis</name>
    <dbReference type="NCBI Taxonomy" id="1268043"/>
    <lineage>
        <taxon>Bacteria</taxon>
        <taxon>Bacillati</taxon>
        <taxon>Actinomycetota</taxon>
        <taxon>Actinomycetes</taxon>
        <taxon>Micrococcales</taxon>
        <taxon>Microbacteriaceae</taxon>
        <taxon>Leifsonia</taxon>
    </lineage>
</organism>
<evidence type="ECO:0000313" key="3">
    <source>
        <dbReference type="EMBL" id="NEN04933.1"/>
    </source>
</evidence>
<feature type="compositionally biased region" description="Basic and acidic residues" evidence="1">
    <location>
        <begin position="24"/>
        <end position="51"/>
    </location>
</feature>
<dbReference type="InterPro" id="IPR000835">
    <property type="entry name" value="HTH_MarR-typ"/>
</dbReference>
<dbReference type="EMBL" id="JAAGWY010000001">
    <property type="protein sequence ID" value="NEN04933.1"/>
    <property type="molecule type" value="Genomic_DNA"/>
</dbReference>
<dbReference type="GO" id="GO:0003700">
    <property type="term" value="F:DNA-binding transcription factor activity"/>
    <property type="evidence" value="ECO:0007669"/>
    <property type="project" value="InterPro"/>
</dbReference>
<gene>
    <name evidence="3" type="ORF">G3T36_03520</name>
</gene>
<feature type="domain" description="HTH marR-type" evidence="2">
    <location>
        <begin position="81"/>
        <end position="224"/>
    </location>
</feature>
<feature type="compositionally biased region" description="Low complexity" evidence="1">
    <location>
        <begin position="70"/>
        <end position="79"/>
    </location>
</feature>
<dbReference type="AlphaFoldDB" id="A0A6L9XU90"/>
<dbReference type="InterPro" id="IPR039422">
    <property type="entry name" value="MarR/SlyA-like"/>
</dbReference>
<accession>A0A6L9XU90</accession>
<evidence type="ECO:0000259" key="2">
    <source>
        <dbReference type="PROSITE" id="PS50995"/>
    </source>
</evidence>
<dbReference type="PROSITE" id="PS50995">
    <property type="entry name" value="HTH_MARR_2"/>
    <property type="match status" value="1"/>
</dbReference>
<feature type="region of interest" description="Disordered" evidence="1">
    <location>
        <begin position="20"/>
        <end position="112"/>
    </location>
</feature>
<dbReference type="PRINTS" id="PR00598">
    <property type="entry name" value="HTHMARR"/>
</dbReference>
<protein>
    <submittedName>
        <fullName evidence="3">Winged helix-turn-helix transcriptional regulator</fullName>
    </submittedName>
</protein>
<name>A0A6L9XU90_9MICO</name>
<reference evidence="3 4" key="1">
    <citation type="journal article" date="2014" name="J. Microbiol.">
        <title>Diaminobutyricibacter tongyongensis gen. nov., sp. nov. and Homoserinibacter gongjuensis gen. nov., sp. nov. belong to the family Microbacteriaceae.</title>
        <authorList>
            <person name="Kim S.J."/>
            <person name="Ahn J.H."/>
            <person name="Weon H.Y."/>
            <person name="Hamada M."/>
            <person name="Suzuki K."/>
            <person name="Kwon S.W."/>
        </authorList>
    </citation>
    <scope>NUCLEOTIDE SEQUENCE [LARGE SCALE GENOMIC DNA]</scope>
    <source>
        <strain evidence="3 4">NBRC 108724</strain>
    </source>
</reference>
<dbReference type="InterPro" id="IPR036388">
    <property type="entry name" value="WH-like_DNA-bd_sf"/>
</dbReference>
<dbReference type="GO" id="GO:0006950">
    <property type="term" value="P:response to stress"/>
    <property type="evidence" value="ECO:0007669"/>
    <property type="project" value="TreeGrafter"/>
</dbReference>
<dbReference type="PANTHER" id="PTHR33164:SF57">
    <property type="entry name" value="MARR-FAMILY TRANSCRIPTIONAL REGULATOR"/>
    <property type="match status" value="1"/>
</dbReference>
<feature type="compositionally biased region" description="Basic and acidic residues" evidence="1">
    <location>
        <begin position="103"/>
        <end position="112"/>
    </location>
</feature>
<keyword evidence="4" id="KW-1185">Reference proteome</keyword>
<dbReference type="SUPFAM" id="SSF46785">
    <property type="entry name" value="Winged helix' DNA-binding domain"/>
    <property type="match status" value="1"/>
</dbReference>
<evidence type="ECO:0000256" key="1">
    <source>
        <dbReference type="SAM" id="MobiDB-lite"/>
    </source>
</evidence>
<dbReference type="Gene3D" id="1.10.10.10">
    <property type="entry name" value="Winged helix-like DNA-binding domain superfamily/Winged helix DNA-binding domain"/>
    <property type="match status" value="1"/>
</dbReference>
<dbReference type="Pfam" id="PF12802">
    <property type="entry name" value="MarR_2"/>
    <property type="match status" value="1"/>
</dbReference>
<sequence length="229" mass="24647">MIEQALIVIRRDHARRHLQQRAEWAAEHGAAEHGAAEHRADEHRADQHGADEPGANGASGSGPWQPPGAWPGQGQWQGPGPWPIAHHYGGGPRGPGPRFGGAGHEHRGRHDGSLGRAARFRMLDALEAAERDGRALTISMIGEAIGVDQPRASRLVQDASDAGLVRRTVDPSDARRSIIELTAAGRSQIADVRSARRSAVEDALAGFTPEEAHTFAQLFIKFVGAWPRE</sequence>
<feature type="compositionally biased region" description="Gly residues" evidence="1">
    <location>
        <begin position="88"/>
        <end position="102"/>
    </location>
</feature>
<evidence type="ECO:0000313" key="4">
    <source>
        <dbReference type="Proteomes" id="UP000474967"/>
    </source>
</evidence>